<evidence type="ECO:0000256" key="9">
    <source>
        <dbReference type="ARBA" id="ARBA00070365"/>
    </source>
</evidence>
<evidence type="ECO:0000259" key="11">
    <source>
        <dbReference type="PROSITE" id="PS50967"/>
    </source>
</evidence>
<dbReference type="InterPro" id="IPR044876">
    <property type="entry name" value="HRDC_dom_sf"/>
</dbReference>
<dbReference type="GO" id="GO:0000166">
    <property type="term" value="F:nucleotide binding"/>
    <property type="evidence" value="ECO:0007669"/>
    <property type="project" value="InterPro"/>
</dbReference>
<dbReference type="PANTHER" id="PTHR12124">
    <property type="entry name" value="POLYMYOSITIS/SCLERODERMA AUTOANTIGEN-RELATED"/>
    <property type="match status" value="1"/>
</dbReference>
<evidence type="ECO:0000256" key="3">
    <source>
        <dbReference type="ARBA" id="ARBA00022722"/>
    </source>
</evidence>
<keyword evidence="5" id="KW-0271">Exosome</keyword>
<dbReference type="GO" id="GO:0003735">
    <property type="term" value="F:structural constituent of ribosome"/>
    <property type="evidence" value="ECO:0007669"/>
    <property type="project" value="InterPro"/>
</dbReference>
<dbReference type="GO" id="GO:0071051">
    <property type="term" value="P:poly(A)-dependent snoRNA 3'-end processing"/>
    <property type="evidence" value="ECO:0007669"/>
    <property type="project" value="TreeGrafter"/>
</dbReference>
<keyword evidence="3" id="KW-0540">Nuclease</keyword>
<dbReference type="PANTHER" id="PTHR12124:SF47">
    <property type="entry name" value="EXOSOME COMPONENT 10"/>
    <property type="match status" value="1"/>
</dbReference>
<comment type="caution">
    <text evidence="13">The sequence shown here is derived from an EMBL/GenBank/DDBJ whole genome shotgun (WGS) entry which is preliminary data.</text>
</comment>
<dbReference type="CDD" id="cd06147">
    <property type="entry name" value="Rrp6p_like_exo"/>
    <property type="match status" value="1"/>
</dbReference>
<dbReference type="EMBL" id="VCGU01000458">
    <property type="protein sequence ID" value="TRY63009.1"/>
    <property type="molecule type" value="Genomic_DNA"/>
</dbReference>
<dbReference type="GO" id="GO:0071036">
    <property type="term" value="P:nuclear polyadenylation-dependent snoRNA catabolic process"/>
    <property type="evidence" value="ECO:0007669"/>
    <property type="project" value="TreeGrafter"/>
</dbReference>
<evidence type="ECO:0000313" key="13">
    <source>
        <dbReference type="EMBL" id="TRY63009.1"/>
    </source>
</evidence>
<dbReference type="InterPro" id="IPR010997">
    <property type="entry name" value="HRDC-like_sf"/>
</dbReference>
<dbReference type="PROSITE" id="PS51029">
    <property type="entry name" value="MADF"/>
    <property type="match status" value="1"/>
</dbReference>
<dbReference type="GO" id="GO:0003727">
    <property type="term" value="F:single-stranded RNA binding"/>
    <property type="evidence" value="ECO:0007669"/>
    <property type="project" value="TreeGrafter"/>
</dbReference>
<dbReference type="Pfam" id="PF01612">
    <property type="entry name" value="DNA_pol_A_exo1"/>
    <property type="match status" value="1"/>
</dbReference>
<accession>A0A553NCB6</accession>
<evidence type="ECO:0000256" key="5">
    <source>
        <dbReference type="ARBA" id="ARBA00022835"/>
    </source>
</evidence>
<dbReference type="SMART" id="SM00341">
    <property type="entry name" value="HRDC"/>
    <property type="match status" value="1"/>
</dbReference>
<dbReference type="Proteomes" id="UP000318571">
    <property type="component" value="Chromosome 10"/>
</dbReference>
<dbReference type="GO" id="GO:0071044">
    <property type="term" value="P:histone mRNA catabolic process"/>
    <property type="evidence" value="ECO:0007669"/>
    <property type="project" value="TreeGrafter"/>
</dbReference>
<dbReference type="InterPro" id="IPR002121">
    <property type="entry name" value="HRDC_dom"/>
</dbReference>
<dbReference type="Gene3D" id="1.10.150.80">
    <property type="entry name" value="HRDC domain"/>
    <property type="match status" value="1"/>
</dbReference>
<dbReference type="GO" id="GO:0071038">
    <property type="term" value="P:TRAMP-dependent tRNA surveillance pathway"/>
    <property type="evidence" value="ECO:0007669"/>
    <property type="project" value="TreeGrafter"/>
</dbReference>
<keyword evidence="6" id="KW-0269">Exonuclease</keyword>
<dbReference type="InterPro" id="IPR049559">
    <property type="entry name" value="Rrp6p-like_exo"/>
</dbReference>
<dbReference type="GO" id="GO:0005730">
    <property type="term" value="C:nucleolus"/>
    <property type="evidence" value="ECO:0007669"/>
    <property type="project" value="TreeGrafter"/>
</dbReference>
<feature type="domain" description="HRDC" evidence="11">
    <location>
        <begin position="749"/>
        <end position="829"/>
    </location>
</feature>
<comment type="similarity">
    <text evidence="8">Belongs to the exosome component 10/RRP6 family.</text>
</comment>
<dbReference type="InterPro" id="IPR012588">
    <property type="entry name" value="Exosome-assoc_fac_Rrp6_N"/>
</dbReference>
<proteinExistence type="inferred from homology"/>
<feature type="compositionally biased region" description="Basic residues" evidence="10">
    <location>
        <begin position="1023"/>
        <end position="1041"/>
    </location>
</feature>
<dbReference type="FunFam" id="3.30.420.10:FF:000059">
    <property type="entry name" value="Exosome complex exonuclease Rrp6"/>
    <property type="match status" value="1"/>
</dbReference>
<organism evidence="13 14">
    <name type="scientific">Tigriopus californicus</name>
    <name type="common">Marine copepod</name>
    <dbReference type="NCBI Taxonomy" id="6832"/>
    <lineage>
        <taxon>Eukaryota</taxon>
        <taxon>Metazoa</taxon>
        <taxon>Ecdysozoa</taxon>
        <taxon>Arthropoda</taxon>
        <taxon>Crustacea</taxon>
        <taxon>Multicrustacea</taxon>
        <taxon>Hexanauplia</taxon>
        <taxon>Copepoda</taxon>
        <taxon>Harpacticoida</taxon>
        <taxon>Harpacticidae</taxon>
        <taxon>Tigriopus</taxon>
    </lineage>
</organism>
<evidence type="ECO:0000256" key="7">
    <source>
        <dbReference type="ARBA" id="ARBA00023242"/>
    </source>
</evidence>
<evidence type="ECO:0000256" key="2">
    <source>
        <dbReference type="ARBA" id="ARBA00022552"/>
    </source>
</evidence>
<keyword evidence="4" id="KW-0378">Hydrolase</keyword>
<protein>
    <recommendedName>
        <fullName evidence="9">Exosome complex component 10 homolog</fullName>
    </recommendedName>
</protein>
<feature type="compositionally biased region" description="Polar residues" evidence="10">
    <location>
        <begin position="19"/>
        <end position="29"/>
    </location>
</feature>
<dbReference type="Pfam" id="PF08066">
    <property type="entry name" value="PMC2NT"/>
    <property type="match status" value="1"/>
</dbReference>
<comment type="subcellular location">
    <subcellularLocation>
        <location evidence="1">Nucleus</location>
    </subcellularLocation>
</comment>
<evidence type="ECO:0000256" key="10">
    <source>
        <dbReference type="SAM" id="MobiDB-lite"/>
    </source>
</evidence>
<dbReference type="InterPro" id="IPR012337">
    <property type="entry name" value="RNaseH-like_sf"/>
</dbReference>
<dbReference type="FunFam" id="1.10.150.80:FF:000001">
    <property type="entry name" value="Putative exosome component 10"/>
    <property type="match status" value="1"/>
</dbReference>
<feature type="region of interest" description="Disordered" evidence="10">
    <location>
        <begin position="972"/>
        <end position="1096"/>
    </location>
</feature>
<feature type="region of interest" description="Disordered" evidence="10">
    <location>
        <begin position="191"/>
        <end position="250"/>
    </location>
</feature>
<dbReference type="InterPro" id="IPR002562">
    <property type="entry name" value="3'-5'_exonuclease_dom"/>
</dbReference>
<feature type="region of interest" description="Disordered" evidence="10">
    <location>
        <begin position="12"/>
        <end position="36"/>
    </location>
</feature>
<dbReference type="GO" id="GO:0000175">
    <property type="term" value="F:3'-5'-RNA exonuclease activity"/>
    <property type="evidence" value="ECO:0007669"/>
    <property type="project" value="InterPro"/>
</dbReference>
<dbReference type="Pfam" id="PF16053">
    <property type="entry name" value="MRP-S34"/>
    <property type="match status" value="1"/>
</dbReference>
<dbReference type="PROSITE" id="PS50967">
    <property type="entry name" value="HRDC"/>
    <property type="match status" value="1"/>
</dbReference>
<dbReference type="GO" id="GO:0000176">
    <property type="term" value="C:nuclear exosome (RNase complex)"/>
    <property type="evidence" value="ECO:0007669"/>
    <property type="project" value="InterPro"/>
</dbReference>
<dbReference type="GO" id="GO:0071039">
    <property type="term" value="P:nuclear polyadenylation-dependent CUT catabolic process"/>
    <property type="evidence" value="ECO:0007669"/>
    <property type="project" value="TreeGrafter"/>
</dbReference>
<name>A0A553NCB6_TIGCA</name>
<dbReference type="GO" id="GO:0000467">
    <property type="term" value="P:exonucleolytic trimming to generate mature 3'-end of 5.8S rRNA from tricistronic rRNA transcript (SSU-rRNA, 5.8S rRNA, LSU-rRNA)"/>
    <property type="evidence" value="ECO:0007669"/>
    <property type="project" value="InterPro"/>
</dbReference>
<dbReference type="InterPro" id="IPR032053">
    <property type="entry name" value="Ribosomal_mS34"/>
</dbReference>
<dbReference type="SUPFAM" id="SSF47819">
    <property type="entry name" value="HRDC-like"/>
    <property type="match status" value="1"/>
</dbReference>
<dbReference type="InterPro" id="IPR036397">
    <property type="entry name" value="RNaseH_sf"/>
</dbReference>
<evidence type="ECO:0000259" key="12">
    <source>
        <dbReference type="PROSITE" id="PS51029"/>
    </source>
</evidence>
<reference evidence="13 14" key="1">
    <citation type="journal article" date="2018" name="Nat. Ecol. Evol.">
        <title>Genomic signatures of mitonuclear coevolution across populations of Tigriopus californicus.</title>
        <authorList>
            <person name="Barreto F.S."/>
            <person name="Watson E.T."/>
            <person name="Lima T.G."/>
            <person name="Willett C.S."/>
            <person name="Edmands S."/>
            <person name="Li W."/>
            <person name="Burton R.S."/>
        </authorList>
    </citation>
    <scope>NUCLEOTIDE SEQUENCE [LARGE SCALE GENOMIC DNA]</scope>
    <source>
        <strain evidence="13 14">San Diego</strain>
    </source>
</reference>
<gene>
    <name evidence="13" type="ORF">TCAL_00403</name>
</gene>
<feature type="compositionally biased region" description="Basic and acidic residues" evidence="10">
    <location>
        <begin position="1004"/>
        <end position="1022"/>
    </location>
</feature>
<dbReference type="InterPro" id="IPR006578">
    <property type="entry name" value="MADF-dom"/>
</dbReference>
<keyword evidence="14" id="KW-1185">Reference proteome</keyword>
<keyword evidence="2" id="KW-0698">rRNA processing</keyword>
<dbReference type="GO" id="GO:0071040">
    <property type="term" value="P:nuclear polyadenylation-dependent antisense transcript catabolic process"/>
    <property type="evidence" value="ECO:0007669"/>
    <property type="project" value="TreeGrafter"/>
</dbReference>
<dbReference type="SMART" id="SM00474">
    <property type="entry name" value="35EXOc"/>
    <property type="match status" value="1"/>
</dbReference>
<dbReference type="GO" id="GO:0071035">
    <property type="term" value="P:nuclear polyadenylation-dependent rRNA catabolic process"/>
    <property type="evidence" value="ECO:0007669"/>
    <property type="project" value="TreeGrafter"/>
</dbReference>
<feature type="compositionally biased region" description="Low complexity" evidence="10">
    <location>
        <begin position="1057"/>
        <end position="1069"/>
    </location>
</feature>
<dbReference type="STRING" id="6832.A0A553NCB6"/>
<dbReference type="GO" id="GO:0071037">
    <property type="term" value="P:nuclear polyadenylation-dependent snRNA catabolic process"/>
    <property type="evidence" value="ECO:0007669"/>
    <property type="project" value="TreeGrafter"/>
</dbReference>
<dbReference type="Pfam" id="PF00570">
    <property type="entry name" value="HRDC"/>
    <property type="match status" value="1"/>
</dbReference>
<dbReference type="InterPro" id="IPR045092">
    <property type="entry name" value="Rrp6-like"/>
</dbReference>
<evidence type="ECO:0000256" key="4">
    <source>
        <dbReference type="ARBA" id="ARBA00022801"/>
    </source>
</evidence>
<sequence>MLEPNSMVTRFVPILPKPSGSTQKMNPSDSGHAWSQADMTGAATVGSDERKVPLGRDKYHVIEAIARVLQEHPAIFQTAHPKHADGGYIHACWVNMRRRLMQECSANTLEKHNCLSVKDLKNKLHNLRGMFLRQKKKLEKLQQNGQDTSNVKMWMWYKKFEFLNNEYVEATSVPVEFIARTPPCSPVHYSPSKKARGSDECHAWGGSSSSSDLGWGYESPGRKRGFDETFEDSYDDKPRHGGPKPQTSSTFLEHDETDTFLLFLGSKLRKLPEMQRDEIQMKVLKMAQKDEAPPPGFLPGHTQTLDEFSQTCLKTIAQAIQTSNQLPSKEKKNFEFYQTFKAFRHIMDTESSAILGQMEKLMRWNRLRGKPSGLSVPDMMDLLTECNDQLLERININLDEVAGLKKTHDPVLLHIAPRAQVRLSGQWNARDGKTNSSEDNTPTKLVTAKYIPRPQARFRDCIDNSLGPFIPSLKEKPHSQKPLSILVEQADDGSEFYSHPYQYELTLFQPRKTQMQRVDPIPEVIVKDQAKYTLVNDSPALMAMMKELKKATEIAVDVEHHWYRSFLGITCLIQISTWDQDFVIDPFSLWRELTVLNEVLTDPKIVKVLHGADHDVIWLQRDFSLYIVNLFDTHIAAKTLNYPPGTRSYANLLQRFCQVRADKQFQLADWRIRPLPECMVDYARTDTRYLLYIYKRLKNDLIDQGNEQNNLLRATWEGGTLLCQTRFEKPLMTERSHLDFLLKSRTMFNSRQLHALSAIFQWRDKVARQEDESPSYVLPNHMLLKICQELPREMQGILACCSPVPPLVKQSLHPLHMMILAAREQPLTHVHVTEAEPVRAVITYSMTELVSDPLKSPLDLSRVMDLDSQVLMDSDGKFFDNAMSTQGTKSRPIIGVFGPTPGKGSEEQKKPIVEPTQFLSPYQRFVMLKPYLKYLEAQGDSKKDATDKERIESIKEHFAVLTALTTAGEKKVDEIEVKSDDKGGEEEPPVEDENEGEEYEEEERPIKKLREGIRPKNLSKEVQKHRRNAQKNEKKKIKKKQQPNTDENQTLKRKSAQSDTSQQQQQSVSDDLDFSQFHSKKKRPNNQMNEWKDFKDATKKGGCKKKRFQGENKSMSMPYKYIGVKSLYEGRPLFKLLCHLKDFGKNRIVYRTFEYYQHPGEIHFYRILKAQPEMDEKTLHGRVVAERIFRGLRLTNPVLLSEEAYKPDFRLVPKEEENEFCQWDKVTQYDIKKHAPHRSEFMAMPPLLKEVIRRQRLARGEKVEAKDLLLPAYKIYSGDHNINEGEVDSSILSDHITHPYDTHKDFDPAMIPDEWNYERYNLQVGHRKWSGYVEGHGWEEHLAKEEAEQAYLDKLNLKAKLQEQQV</sequence>
<dbReference type="SUPFAM" id="SSF53098">
    <property type="entry name" value="Ribonuclease H-like"/>
    <property type="match status" value="1"/>
</dbReference>
<evidence type="ECO:0000256" key="8">
    <source>
        <dbReference type="ARBA" id="ARBA00043957"/>
    </source>
</evidence>
<evidence type="ECO:0000256" key="1">
    <source>
        <dbReference type="ARBA" id="ARBA00004123"/>
    </source>
</evidence>
<evidence type="ECO:0000256" key="6">
    <source>
        <dbReference type="ARBA" id="ARBA00022839"/>
    </source>
</evidence>
<feature type="domain" description="MADF" evidence="12">
    <location>
        <begin position="64"/>
        <end position="168"/>
    </location>
</feature>
<evidence type="ECO:0000313" key="14">
    <source>
        <dbReference type="Proteomes" id="UP000318571"/>
    </source>
</evidence>
<feature type="compositionally biased region" description="Acidic residues" evidence="10">
    <location>
        <begin position="983"/>
        <end position="1003"/>
    </location>
</feature>
<feature type="region of interest" description="Disordered" evidence="10">
    <location>
        <begin position="890"/>
        <end position="909"/>
    </location>
</feature>
<dbReference type="GO" id="GO:0005739">
    <property type="term" value="C:mitochondrion"/>
    <property type="evidence" value="ECO:0007669"/>
    <property type="project" value="InterPro"/>
</dbReference>
<keyword evidence="7" id="KW-0539">Nucleus</keyword>
<dbReference type="Gene3D" id="3.30.420.10">
    <property type="entry name" value="Ribonuclease H-like superfamily/Ribonuclease H"/>
    <property type="match status" value="1"/>
</dbReference>
<dbReference type="Pfam" id="PF10545">
    <property type="entry name" value="MADF_DNA_bdg"/>
    <property type="match status" value="1"/>
</dbReference>
<feature type="compositionally biased region" description="Basic and acidic residues" evidence="10">
    <location>
        <begin position="972"/>
        <end position="982"/>
    </location>
</feature>